<evidence type="ECO:0000256" key="2">
    <source>
        <dbReference type="SAM" id="MobiDB-lite"/>
    </source>
</evidence>
<evidence type="ECO:0000313" key="4">
    <source>
        <dbReference type="Proteomes" id="UP001314170"/>
    </source>
</evidence>
<keyword evidence="4" id="KW-1185">Reference proteome</keyword>
<evidence type="ECO:0000313" key="3">
    <source>
        <dbReference type="EMBL" id="CAK7335912.1"/>
    </source>
</evidence>
<evidence type="ECO:0000256" key="1">
    <source>
        <dbReference type="SAM" id="Coils"/>
    </source>
</evidence>
<dbReference type="AlphaFoldDB" id="A0AAV1RK06"/>
<organism evidence="3 4">
    <name type="scientific">Dovyalis caffra</name>
    <dbReference type="NCBI Taxonomy" id="77055"/>
    <lineage>
        <taxon>Eukaryota</taxon>
        <taxon>Viridiplantae</taxon>
        <taxon>Streptophyta</taxon>
        <taxon>Embryophyta</taxon>
        <taxon>Tracheophyta</taxon>
        <taxon>Spermatophyta</taxon>
        <taxon>Magnoliopsida</taxon>
        <taxon>eudicotyledons</taxon>
        <taxon>Gunneridae</taxon>
        <taxon>Pentapetalae</taxon>
        <taxon>rosids</taxon>
        <taxon>fabids</taxon>
        <taxon>Malpighiales</taxon>
        <taxon>Salicaceae</taxon>
        <taxon>Flacourtieae</taxon>
        <taxon>Dovyalis</taxon>
    </lineage>
</organism>
<gene>
    <name evidence="3" type="ORF">DCAF_LOCUS10915</name>
</gene>
<proteinExistence type="predicted"/>
<dbReference type="EMBL" id="CAWUPB010000994">
    <property type="protein sequence ID" value="CAK7335912.1"/>
    <property type="molecule type" value="Genomic_DNA"/>
</dbReference>
<evidence type="ECO:0008006" key="5">
    <source>
        <dbReference type="Google" id="ProtNLM"/>
    </source>
</evidence>
<dbReference type="CDD" id="cd14686">
    <property type="entry name" value="bZIP"/>
    <property type="match status" value="1"/>
</dbReference>
<keyword evidence="1" id="KW-0175">Coiled coil</keyword>
<feature type="region of interest" description="Disordered" evidence="2">
    <location>
        <begin position="59"/>
        <end position="80"/>
    </location>
</feature>
<feature type="coiled-coil region" evidence="1">
    <location>
        <begin position="140"/>
        <end position="202"/>
    </location>
</feature>
<name>A0AAV1RK06_9ROSI</name>
<dbReference type="Proteomes" id="UP001314170">
    <property type="component" value="Unassembled WGS sequence"/>
</dbReference>
<sequence length="215" mass="24232">MEFLDFSDAEISPGTVYVENSLTNPLFPNQLAEPGVGETTLDLGTGIDVRNYCGLEDHQRHQQQSVTPDQPGPKSNAFPTGTCHAVHHELRNSLKHQQESAPMEGTMNVNNISMNHQAVLEQPAVDLKKLAKQRNDLRYRQRKKEETKDLKRKVDELMEREKHLANENDSLKKDGARMEKALKQSKRDVHQLKEKNDGLSTTVTEISRGLASALL</sequence>
<comment type="caution">
    <text evidence="3">The sequence shown here is derived from an EMBL/GenBank/DDBJ whole genome shotgun (WGS) entry which is preliminary data.</text>
</comment>
<reference evidence="3 4" key="1">
    <citation type="submission" date="2024-01" db="EMBL/GenBank/DDBJ databases">
        <authorList>
            <person name="Waweru B."/>
        </authorList>
    </citation>
    <scope>NUCLEOTIDE SEQUENCE [LARGE SCALE GENOMIC DNA]</scope>
</reference>
<accession>A0AAV1RK06</accession>
<protein>
    <recommendedName>
        <fullName evidence="5">BZIP domain-containing protein</fullName>
    </recommendedName>
</protein>